<evidence type="ECO:0000313" key="15">
    <source>
        <dbReference type="Proteomes" id="UP001589890"/>
    </source>
</evidence>
<dbReference type="PROSITE" id="PS50885">
    <property type="entry name" value="HAMP"/>
    <property type="match status" value="1"/>
</dbReference>
<dbReference type="InterPro" id="IPR036890">
    <property type="entry name" value="HATPase_C_sf"/>
</dbReference>
<dbReference type="CDD" id="cd00082">
    <property type="entry name" value="HisKA"/>
    <property type="match status" value="1"/>
</dbReference>
<dbReference type="SUPFAM" id="SSF47384">
    <property type="entry name" value="Homodimeric domain of signal transducing histidine kinase"/>
    <property type="match status" value="1"/>
</dbReference>
<keyword evidence="6 11" id="KW-0812">Transmembrane</keyword>
<protein>
    <recommendedName>
        <fullName evidence="3">histidine kinase</fullName>
        <ecNumber evidence="3">2.7.13.3</ecNumber>
    </recommendedName>
</protein>
<evidence type="ECO:0000256" key="9">
    <source>
        <dbReference type="ARBA" id="ARBA00023012"/>
    </source>
</evidence>
<keyword evidence="11" id="KW-0472">Membrane</keyword>
<dbReference type="InterPro" id="IPR003661">
    <property type="entry name" value="HisK_dim/P_dom"/>
</dbReference>
<dbReference type="PROSITE" id="PS50109">
    <property type="entry name" value="HIS_KIN"/>
    <property type="match status" value="1"/>
</dbReference>
<evidence type="ECO:0000256" key="4">
    <source>
        <dbReference type="ARBA" id="ARBA00022553"/>
    </source>
</evidence>
<dbReference type="Proteomes" id="UP001589890">
    <property type="component" value="Unassembled WGS sequence"/>
</dbReference>
<dbReference type="GO" id="GO:0005524">
    <property type="term" value="F:ATP binding"/>
    <property type="evidence" value="ECO:0007669"/>
    <property type="project" value="UniProtKB-KW"/>
</dbReference>
<proteinExistence type="predicted"/>
<dbReference type="Gene3D" id="1.10.287.130">
    <property type="match status" value="1"/>
</dbReference>
<feature type="domain" description="Histidine kinase" evidence="12">
    <location>
        <begin position="218"/>
        <end position="416"/>
    </location>
</feature>
<evidence type="ECO:0000313" key="14">
    <source>
        <dbReference type="EMBL" id="MFC0622535.1"/>
    </source>
</evidence>
<dbReference type="InterPro" id="IPR050428">
    <property type="entry name" value="TCS_sensor_his_kinase"/>
</dbReference>
<evidence type="ECO:0000256" key="7">
    <source>
        <dbReference type="ARBA" id="ARBA00022777"/>
    </source>
</evidence>
<dbReference type="Pfam" id="PF02518">
    <property type="entry name" value="HATPase_c"/>
    <property type="match status" value="1"/>
</dbReference>
<dbReference type="InterPro" id="IPR036097">
    <property type="entry name" value="HisK_dim/P_sf"/>
</dbReference>
<keyword evidence="8 11" id="KW-1133">Transmembrane helix</keyword>
<feature type="region of interest" description="Disordered" evidence="10">
    <location>
        <begin position="356"/>
        <end position="379"/>
    </location>
</feature>
<feature type="transmembrane region" description="Helical" evidence="11">
    <location>
        <begin position="135"/>
        <end position="153"/>
    </location>
</feature>
<dbReference type="EMBL" id="JBHLTC010000001">
    <property type="protein sequence ID" value="MFC0622535.1"/>
    <property type="molecule type" value="Genomic_DNA"/>
</dbReference>
<evidence type="ECO:0000256" key="10">
    <source>
        <dbReference type="SAM" id="MobiDB-lite"/>
    </source>
</evidence>
<comment type="subcellular location">
    <subcellularLocation>
        <location evidence="2">Cell membrane</location>
    </subcellularLocation>
</comment>
<evidence type="ECO:0000256" key="8">
    <source>
        <dbReference type="ARBA" id="ARBA00022989"/>
    </source>
</evidence>
<dbReference type="Pfam" id="PF00672">
    <property type="entry name" value="HAMP"/>
    <property type="match status" value="1"/>
</dbReference>
<keyword evidence="4" id="KW-0597">Phosphoprotein</keyword>
<dbReference type="InterPro" id="IPR005467">
    <property type="entry name" value="His_kinase_dom"/>
</dbReference>
<name>A0ABV6QD23_9ACTN</name>
<keyword evidence="14" id="KW-0547">Nucleotide-binding</keyword>
<dbReference type="CDD" id="cd06225">
    <property type="entry name" value="HAMP"/>
    <property type="match status" value="1"/>
</dbReference>
<dbReference type="EC" id="2.7.13.3" evidence="3"/>
<dbReference type="SMART" id="SM00387">
    <property type="entry name" value="HATPase_c"/>
    <property type="match status" value="1"/>
</dbReference>
<reference evidence="14 15" key="1">
    <citation type="submission" date="2024-09" db="EMBL/GenBank/DDBJ databases">
        <authorList>
            <person name="Sun Q."/>
            <person name="Mori K."/>
        </authorList>
    </citation>
    <scope>NUCLEOTIDE SEQUENCE [LARGE SCALE GENOMIC DNA]</scope>
    <source>
        <strain evidence="14 15">CGMCC 1.15906</strain>
    </source>
</reference>
<evidence type="ECO:0000259" key="13">
    <source>
        <dbReference type="PROSITE" id="PS50885"/>
    </source>
</evidence>
<dbReference type="InterPro" id="IPR003594">
    <property type="entry name" value="HATPase_dom"/>
</dbReference>
<dbReference type="CDD" id="cd00075">
    <property type="entry name" value="HATPase"/>
    <property type="match status" value="1"/>
</dbReference>
<keyword evidence="9" id="KW-0902">Two-component regulatory system</keyword>
<sequence>MRKRLATLVAATTSLVLLAFLVPLAWLLRSEAAERATTAATLTAQSVGQQLPDLAEGSLPTSSRVTVFLPDGRVLGLPADRTPAVDLAARGQSFVAEAPGGRQVLISVLSLTAQPAVVRVFVPNSELYAGVVRTWTLLALLGTILFVLGMMLADRLGRRLVGSITALAGTADRLGRGESGARVEPDGPPEVQHVGQELNRLADRIDELLVATRAETADLAHRLRTPLTALRLDIGGLRDPAESSRLGASLDDLSAEVDELIRTARRPVRDGSGAGSDLAAVARERLHFWSALAEDTGRPLTGELPERPVPVRAGSDDLAAAFDVLLDNAFRHTPGSTAVRMVVTVSPFSAAASVEDDGPGFGGSPATEAGTTRSAGSTGLGLDIARRTAVAAGGRLELGRSGSGGAKAVLVLPLLSPAGSTGAAGEHDDRRDQG</sequence>
<accession>A0ABV6QD23</accession>
<organism evidence="14 15">
    <name type="scientific">Kribbella deserti</name>
    <dbReference type="NCBI Taxonomy" id="1926257"/>
    <lineage>
        <taxon>Bacteria</taxon>
        <taxon>Bacillati</taxon>
        <taxon>Actinomycetota</taxon>
        <taxon>Actinomycetes</taxon>
        <taxon>Propionibacteriales</taxon>
        <taxon>Kribbellaceae</taxon>
        <taxon>Kribbella</taxon>
    </lineage>
</organism>
<evidence type="ECO:0000256" key="6">
    <source>
        <dbReference type="ARBA" id="ARBA00022692"/>
    </source>
</evidence>
<comment type="catalytic activity">
    <reaction evidence="1">
        <text>ATP + protein L-histidine = ADP + protein N-phospho-L-histidine.</text>
        <dbReference type="EC" id="2.7.13.3"/>
    </reaction>
</comment>
<keyword evidence="14" id="KW-0067">ATP-binding</keyword>
<dbReference type="SMART" id="SM00304">
    <property type="entry name" value="HAMP"/>
    <property type="match status" value="1"/>
</dbReference>
<evidence type="ECO:0000256" key="11">
    <source>
        <dbReference type="SAM" id="Phobius"/>
    </source>
</evidence>
<dbReference type="Gene3D" id="3.30.565.10">
    <property type="entry name" value="Histidine kinase-like ATPase, C-terminal domain"/>
    <property type="match status" value="1"/>
</dbReference>
<evidence type="ECO:0000259" key="12">
    <source>
        <dbReference type="PROSITE" id="PS50109"/>
    </source>
</evidence>
<feature type="domain" description="HAMP" evidence="13">
    <location>
        <begin position="158"/>
        <end position="210"/>
    </location>
</feature>
<keyword evidence="15" id="KW-1185">Reference proteome</keyword>
<evidence type="ECO:0000256" key="2">
    <source>
        <dbReference type="ARBA" id="ARBA00004236"/>
    </source>
</evidence>
<dbReference type="SUPFAM" id="SSF55874">
    <property type="entry name" value="ATPase domain of HSP90 chaperone/DNA topoisomerase II/histidine kinase"/>
    <property type="match status" value="1"/>
</dbReference>
<dbReference type="RefSeq" id="WP_380043213.1">
    <property type="nucleotide sequence ID" value="NZ_JBHLTC010000001.1"/>
</dbReference>
<gene>
    <name evidence="14" type="ORF">ACFFGN_00565</name>
</gene>
<evidence type="ECO:0000256" key="3">
    <source>
        <dbReference type="ARBA" id="ARBA00012438"/>
    </source>
</evidence>
<comment type="caution">
    <text evidence="14">The sequence shown here is derived from an EMBL/GenBank/DDBJ whole genome shotgun (WGS) entry which is preliminary data.</text>
</comment>
<evidence type="ECO:0000256" key="5">
    <source>
        <dbReference type="ARBA" id="ARBA00022679"/>
    </source>
</evidence>
<evidence type="ECO:0000256" key="1">
    <source>
        <dbReference type="ARBA" id="ARBA00000085"/>
    </source>
</evidence>
<dbReference type="PANTHER" id="PTHR45436:SF5">
    <property type="entry name" value="SENSOR HISTIDINE KINASE TRCS"/>
    <property type="match status" value="1"/>
</dbReference>
<dbReference type="PANTHER" id="PTHR45436">
    <property type="entry name" value="SENSOR HISTIDINE KINASE YKOH"/>
    <property type="match status" value="1"/>
</dbReference>
<dbReference type="InterPro" id="IPR003660">
    <property type="entry name" value="HAMP_dom"/>
</dbReference>
<keyword evidence="7" id="KW-0418">Kinase</keyword>
<keyword evidence="5" id="KW-0808">Transferase</keyword>